<gene>
    <name evidence="12" type="ORF">MNBD_GAMMA25-143</name>
</gene>
<evidence type="ECO:0000256" key="6">
    <source>
        <dbReference type="ARBA" id="ARBA00022723"/>
    </source>
</evidence>
<keyword evidence="4" id="KW-0813">Transport</keyword>
<protein>
    <recommendedName>
        <fullName evidence="3">Periplasmic nitrate reductase, electron transfer subunit</fullName>
    </recommendedName>
    <alternativeName>
        <fullName evidence="11">Diheme cytochrome c NapB</fullName>
    </alternativeName>
</protein>
<proteinExistence type="inferred from homology"/>
<dbReference type="PANTHER" id="PTHR38604:SF1">
    <property type="entry name" value="PERIPLASMIC NITRATE REDUCTASE, ELECTRON TRANSFER SUBUNIT"/>
    <property type="match status" value="1"/>
</dbReference>
<reference evidence="12" key="1">
    <citation type="submission" date="2018-06" db="EMBL/GenBank/DDBJ databases">
        <authorList>
            <person name="Zhirakovskaya E."/>
        </authorList>
    </citation>
    <scope>NUCLEOTIDE SEQUENCE</scope>
</reference>
<evidence type="ECO:0000256" key="8">
    <source>
        <dbReference type="ARBA" id="ARBA00022764"/>
    </source>
</evidence>
<evidence type="ECO:0000256" key="11">
    <source>
        <dbReference type="ARBA" id="ARBA00031832"/>
    </source>
</evidence>
<dbReference type="InterPro" id="IPR036280">
    <property type="entry name" value="Multihaem_cyt_sf"/>
</dbReference>
<dbReference type="Gene3D" id="1.10.1130.10">
    <property type="entry name" value="Flavocytochrome C3, Chain A"/>
    <property type="match status" value="1"/>
</dbReference>
<comment type="similarity">
    <text evidence="2">Belongs to the NapB family.</text>
</comment>
<evidence type="ECO:0000256" key="10">
    <source>
        <dbReference type="ARBA" id="ARBA00023004"/>
    </source>
</evidence>
<dbReference type="GO" id="GO:0042597">
    <property type="term" value="C:periplasmic space"/>
    <property type="evidence" value="ECO:0007669"/>
    <property type="project" value="UniProtKB-SubCell"/>
</dbReference>
<keyword evidence="7" id="KW-0732">Signal</keyword>
<evidence type="ECO:0000313" key="12">
    <source>
        <dbReference type="EMBL" id="VAX09114.1"/>
    </source>
</evidence>
<evidence type="ECO:0000256" key="2">
    <source>
        <dbReference type="ARBA" id="ARBA00007368"/>
    </source>
</evidence>
<evidence type="ECO:0000256" key="5">
    <source>
        <dbReference type="ARBA" id="ARBA00022617"/>
    </source>
</evidence>
<evidence type="ECO:0000256" key="9">
    <source>
        <dbReference type="ARBA" id="ARBA00022982"/>
    </source>
</evidence>
<keyword evidence="6" id="KW-0479">Metal-binding</keyword>
<keyword evidence="8" id="KW-0574">Periplasm</keyword>
<name>A0A3B1BAV8_9ZZZZ</name>
<sequence length="158" mass="18144">MKKKMYFRFNMRFKIGVSVLAGALFSSSLMAQSDTVTSLRGHTDLDQDSGISSVKKWQRDRDPIERDYVQQPPLIPHSTKGYKINIKFNKCLTCHSWANYKEAGATKISQTHFSDRDENVLANIAPRRYFCVQCHVPQVDAKPLVENTFEPVKSIQHH</sequence>
<accession>A0A3B1BAV8</accession>
<dbReference type="InterPro" id="IPR005591">
    <property type="entry name" value="NapB"/>
</dbReference>
<dbReference type="FunFam" id="1.10.1130.10:FF:000001">
    <property type="entry name" value="Periplasmic nitrate reductase, electron transfer subunit"/>
    <property type="match status" value="1"/>
</dbReference>
<evidence type="ECO:0000256" key="4">
    <source>
        <dbReference type="ARBA" id="ARBA00022448"/>
    </source>
</evidence>
<dbReference type="GO" id="GO:0046872">
    <property type="term" value="F:metal ion binding"/>
    <property type="evidence" value="ECO:0007669"/>
    <property type="project" value="UniProtKB-KW"/>
</dbReference>
<dbReference type="GO" id="GO:0009061">
    <property type="term" value="P:anaerobic respiration"/>
    <property type="evidence" value="ECO:0007669"/>
    <property type="project" value="InterPro"/>
</dbReference>
<dbReference type="AlphaFoldDB" id="A0A3B1BAV8"/>
<evidence type="ECO:0000256" key="3">
    <source>
        <dbReference type="ARBA" id="ARBA00013773"/>
    </source>
</evidence>
<evidence type="ECO:0000256" key="1">
    <source>
        <dbReference type="ARBA" id="ARBA00004418"/>
    </source>
</evidence>
<organism evidence="12">
    <name type="scientific">hydrothermal vent metagenome</name>
    <dbReference type="NCBI Taxonomy" id="652676"/>
    <lineage>
        <taxon>unclassified sequences</taxon>
        <taxon>metagenomes</taxon>
        <taxon>ecological metagenomes</taxon>
    </lineage>
</organism>
<dbReference type="PIRSF" id="PIRSF006105">
    <property type="entry name" value="NapB"/>
    <property type="match status" value="1"/>
</dbReference>
<dbReference type="PANTHER" id="PTHR38604">
    <property type="entry name" value="PERIPLASMIC NITRATE REDUCTASE, ELECTRON TRANSFER SUBUNIT"/>
    <property type="match status" value="1"/>
</dbReference>
<comment type="subcellular location">
    <subcellularLocation>
        <location evidence="1">Periplasm</location>
    </subcellularLocation>
</comment>
<dbReference type="Pfam" id="PF03892">
    <property type="entry name" value="NapB"/>
    <property type="match status" value="1"/>
</dbReference>
<keyword evidence="9" id="KW-0249">Electron transport</keyword>
<evidence type="ECO:0000256" key="7">
    <source>
        <dbReference type="ARBA" id="ARBA00022729"/>
    </source>
</evidence>
<keyword evidence="5" id="KW-0349">Heme</keyword>
<keyword evidence="10" id="KW-0408">Iron</keyword>
<dbReference type="SUPFAM" id="SSF48695">
    <property type="entry name" value="Multiheme cytochromes"/>
    <property type="match status" value="1"/>
</dbReference>
<dbReference type="EMBL" id="UOFY01000031">
    <property type="protein sequence ID" value="VAX09114.1"/>
    <property type="molecule type" value="Genomic_DNA"/>
</dbReference>